<evidence type="ECO:0000313" key="2">
    <source>
        <dbReference type="EMBL" id="KAK9021593.1"/>
    </source>
</evidence>
<sequence>MEMAGRRMIVHRGLCVRTILDLGRAEGKEPDEMDYTTESSDDDNDLFIDIKFKSVSELPHLFIWTGVKSLSYFTIFLALMEGRLLVQNIWGALEVDKLPMDAWEKWCKHGVVCFGHEIDRVLKVYFADPRTLSVYHVIDFDYTRCELCWESAGCILGVTVIIGMVILWMSTFAMYQLLPSFTMEIMNGSGSKALV</sequence>
<keyword evidence="1" id="KW-1133">Transmembrane helix</keyword>
<keyword evidence="3" id="KW-1185">Reference proteome</keyword>
<evidence type="ECO:0000313" key="3">
    <source>
        <dbReference type="Proteomes" id="UP001396334"/>
    </source>
</evidence>
<comment type="caution">
    <text evidence="2">The sequence shown here is derived from an EMBL/GenBank/DDBJ whole genome shotgun (WGS) entry which is preliminary data.</text>
</comment>
<organism evidence="2 3">
    <name type="scientific">Hibiscus sabdariffa</name>
    <name type="common">roselle</name>
    <dbReference type="NCBI Taxonomy" id="183260"/>
    <lineage>
        <taxon>Eukaryota</taxon>
        <taxon>Viridiplantae</taxon>
        <taxon>Streptophyta</taxon>
        <taxon>Embryophyta</taxon>
        <taxon>Tracheophyta</taxon>
        <taxon>Spermatophyta</taxon>
        <taxon>Magnoliopsida</taxon>
        <taxon>eudicotyledons</taxon>
        <taxon>Gunneridae</taxon>
        <taxon>Pentapetalae</taxon>
        <taxon>rosids</taxon>
        <taxon>malvids</taxon>
        <taxon>Malvales</taxon>
        <taxon>Malvaceae</taxon>
        <taxon>Malvoideae</taxon>
        <taxon>Hibiscus</taxon>
    </lineage>
</organism>
<dbReference type="Proteomes" id="UP001396334">
    <property type="component" value="Unassembled WGS sequence"/>
</dbReference>
<protein>
    <submittedName>
        <fullName evidence="2">Uncharacterized protein</fullName>
    </submittedName>
</protein>
<proteinExistence type="predicted"/>
<keyword evidence="1" id="KW-0812">Transmembrane</keyword>
<evidence type="ECO:0000256" key="1">
    <source>
        <dbReference type="SAM" id="Phobius"/>
    </source>
</evidence>
<name>A0ABR2S984_9ROSI</name>
<dbReference type="EMBL" id="JBBPBN010000016">
    <property type="protein sequence ID" value="KAK9021593.1"/>
    <property type="molecule type" value="Genomic_DNA"/>
</dbReference>
<reference evidence="2 3" key="1">
    <citation type="journal article" date="2024" name="G3 (Bethesda)">
        <title>Genome assembly of Hibiscus sabdariffa L. provides insights into metabolisms of medicinal natural products.</title>
        <authorList>
            <person name="Kim T."/>
        </authorList>
    </citation>
    <scope>NUCLEOTIDE SEQUENCE [LARGE SCALE GENOMIC DNA]</scope>
    <source>
        <strain evidence="2">TK-2024</strain>
        <tissue evidence="2">Old leaves</tissue>
    </source>
</reference>
<feature type="transmembrane region" description="Helical" evidence="1">
    <location>
        <begin position="154"/>
        <end position="178"/>
    </location>
</feature>
<keyword evidence="1" id="KW-0472">Membrane</keyword>
<gene>
    <name evidence="2" type="ORF">V6N11_011575</name>
</gene>
<accession>A0ABR2S984</accession>